<protein>
    <recommendedName>
        <fullName evidence="6">Ribose 1,5-bisphosphate phosphokinase PhnN</fullName>
        <ecNumber evidence="6">2.7.4.23</ecNumber>
    </recommendedName>
    <alternativeName>
        <fullName evidence="6">Ribose 1,5-bisphosphokinase</fullName>
    </alternativeName>
</protein>
<evidence type="ECO:0000313" key="8">
    <source>
        <dbReference type="EMBL" id="MBB3932249.1"/>
    </source>
</evidence>
<comment type="function">
    <text evidence="6">Catalyzes the phosphorylation of ribose 1,5-bisphosphate to 5-phospho-D-ribosyl alpha-1-diphosphate (PRPP).</text>
</comment>
<evidence type="ECO:0000256" key="5">
    <source>
        <dbReference type="ARBA" id="ARBA00022840"/>
    </source>
</evidence>
<proteinExistence type="inferred from homology"/>
<dbReference type="Gene3D" id="3.40.50.300">
    <property type="entry name" value="P-loop containing nucleotide triphosphate hydrolases"/>
    <property type="match status" value="1"/>
</dbReference>
<organism evidence="8 9">
    <name type="scientific">Kaistia hirudinis</name>
    <dbReference type="NCBI Taxonomy" id="1293440"/>
    <lineage>
        <taxon>Bacteria</taxon>
        <taxon>Pseudomonadati</taxon>
        <taxon>Pseudomonadota</taxon>
        <taxon>Alphaproteobacteria</taxon>
        <taxon>Hyphomicrobiales</taxon>
        <taxon>Kaistiaceae</taxon>
        <taxon>Kaistia</taxon>
    </lineage>
</organism>
<dbReference type="HAMAP" id="MF_00836">
    <property type="entry name" value="PhnN"/>
    <property type="match status" value="1"/>
</dbReference>
<evidence type="ECO:0000256" key="2">
    <source>
        <dbReference type="ARBA" id="ARBA00005069"/>
    </source>
</evidence>
<sequence>MAGAFVAIVGPSGAGKDTLIAHARAALAGDPAFLFVRRMVTRGANAFEDHDTIDEATFAAGHASDGFALSWRAHGLGYALPATTRDAVEAGTVAICNLSRGVLAEARRRFPRVVVVFVTAPPELIAGRLAARGRESEAAIRERLAREAAFCDPVGADLTVMNDRPVEVTSGELITFLSRLKEAQDA</sequence>
<dbReference type="InterPro" id="IPR008145">
    <property type="entry name" value="GK/Ca_channel_bsu"/>
</dbReference>
<dbReference type="GO" id="GO:0005524">
    <property type="term" value="F:ATP binding"/>
    <property type="evidence" value="ECO:0007669"/>
    <property type="project" value="UniProtKB-KW"/>
</dbReference>
<dbReference type="Proteomes" id="UP000553963">
    <property type="component" value="Unassembled WGS sequence"/>
</dbReference>
<keyword evidence="9" id="KW-1185">Reference proteome</keyword>
<dbReference type="AlphaFoldDB" id="A0A840APP0"/>
<keyword evidence="8" id="KW-0418">Kinase</keyword>
<dbReference type="InterPro" id="IPR027417">
    <property type="entry name" value="P-loop_NTPase"/>
</dbReference>
<dbReference type="EC" id="2.7.4.23" evidence="6"/>
<dbReference type="NCBIfam" id="TIGR02322">
    <property type="entry name" value="phosphon_PhnN"/>
    <property type="match status" value="1"/>
</dbReference>
<comment type="pathway">
    <text evidence="2 6">Metabolic intermediate biosynthesis; 5-phospho-alpha-D-ribose 1-diphosphate biosynthesis; 5-phospho-alpha-D-ribose 1-diphosphate from D-ribose 5-phosphate (route II): step 3/3.</text>
</comment>
<dbReference type="SMART" id="SM00072">
    <property type="entry name" value="GuKc"/>
    <property type="match status" value="1"/>
</dbReference>
<reference evidence="8 9" key="1">
    <citation type="submission" date="2020-08" db="EMBL/GenBank/DDBJ databases">
        <title>Genomic Encyclopedia of Type Strains, Phase IV (KMG-IV): sequencing the most valuable type-strain genomes for metagenomic binning, comparative biology and taxonomic classification.</title>
        <authorList>
            <person name="Goeker M."/>
        </authorList>
    </citation>
    <scope>NUCLEOTIDE SEQUENCE [LARGE SCALE GENOMIC DNA]</scope>
    <source>
        <strain evidence="8 9">DSM 25966</strain>
    </source>
</reference>
<dbReference type="InterPro" id="IPR012699">
    <property type="entry name" value="PhnN"/>
</dbReference>
<evidence type="ECO:0000256" key="1">
    <source>
        <dbReference type="ARBA" id="ARBA00000373"/>
    </source>
</evidence>
<gene>
    <name evidence="6" type="primary">phnN</name>
    <name evidence="8" type="ORF">GGR25_003307</name>
</gene>
<evidence type="ECO:0000256" key="3">
    <source>
        <dbReference type="ARBA" id="ARBA00022679"/>
    </source>
</evidence>
<feature type="binding site" evidence="6">
    <location>
        <begin position="10"/>
        <end position="17"/>
    </location>
    <ligand>
        <name>ATP</name>
        <dbReference type="ChEBI" id="CHEBI:30616"/>
    </ligand>
</feature>
<evidence type="ECO:0000313" key="9">
    <source>
        <dbReference type="Proteomes" id="UP000553963"/>
    </source>
</evidence>
<evidence type="ECO:0000256" key="6">
    <source>
        <dbReference type="HAMAP-Rule" id="MF_00836"/>
    </source>
</evidence>
<dbReference type="RefSeq" id="WP_183399902.1">
    <property type="nucleotide sequence ID" value="NZ_JACIDS010000004.1"/>
</dbReference>
<dbReference type="GO" id="GO:0006015">
    <property type="term" value="P:5-phosphoribose 1-diphosphate biosynthetic process"/>
    <property type="evidence" value="ECO:0007669"/>
    <property type="project" value="UniProtKB-UniRule"/>
</dbReference>
<dbReference type="EMBL" id="JACIDS010000004">
    <property type="protein sequence ID" value="MBB3932249.1"/>
    <property type="molecule type" value="Genomic_DNA"/>
</dbReference>
<dbReference type="GO" id="GO:0019634">
    <property type="term" value="P:organic phosphonate metabolic process"/>
    <property type="evidence" value="ECO:0007669"/>
    <property type="project" value="UniProtKB-UniRule"/>
</dbReference>
<dbReference type="SUPFAM" id="SSF52540">
    <property type="entry name" value="P-loop containing nucleoside triphosphate hydrolases"/>
    <property type="match status" value="1"/>
</dbReference>
<keyword evidence="4 6" id="KW-0547">Nucleotide-binding</keyword>
<evidence type="ECO:0000256" key="4">
    <source>
        <dbReference type="ARBA" id="ARBA00022741"/>
    </source>
</evidence>
<evidence type="ECO:0000259" key="7">
    <source>
        <dbReference type="SMART" id="SM00072"/>
    </source>
</evidence>
<feature type="domain" description="Guanylate kinase/L-type calcium channel beta subunit" evidence="7">
    <location>
        <begin position="2"/>
        <end position="181"/>
    </location>
</feature>
<dbReference type="GO" id="GO:0033863">
    <property type="term" value="F:ribose 1,5-bisphosphate phosphokinase activity"/>
    <property type="evidence" value="ECO:0007669"/>
    <property type="project" value="UniProtKB-UniRule"/>
</dbReference>
<dbReference type="UniPathway" id="UPA00087">
    <property type="reaction ID" value="UER00175"/>
</dbReference>
<comment type="caution">
    <text evidence="8">The sequence shown here is derived from an EMBL/GenBank/DDBJ whole genome shotgun (WGS) entry which is preliminary data.</text>
</comment>
<keyword evidence="3 6" id="KW-0808">Transferase</keyword>
<keyword evidence="5 6" id="KW-0067">ATP-binding</keyword>
<accession>A0A840APP0</accession>
<comment type="catalytic activity">
    <reaction evidence="1 6">
        <text>alpha-D-ribose 1,5-bisphosphate + ATP = 5-phospho-alpha-D-ribose 1-diphosphate + ADP</text>
        <dbReference type="Rhea" id="RHEA:20109"/>
        <dbReference type="ChEBI" id="CHEBI:30616"/>
        <dbReference type="ChEBI" id="CHEBI:58017"/>
        <dbReference type="ChEBI" id="CHEBI:68688"/>
        <dbReference type="ChEBI" id="CHEBI:456216"/>
        <dbReference type="EC" id="2.7.4.23"/>
    </reaction>
</comment>
<name>A0A840APP0_9HYPH</name>
<comment type="similarity">
    <text evidence="6">Belongs to the ribose 1,5-bisphosphokinase family.</text>
</comment>